<organism evidence="2">
    <name type="scientific">freshwater metagenome</name>
    <dbReference type="NCBI Taxonomy" id="449393"/>
    <lineage>
        <taxon>unclassified sequences</taxon>
        <taxon>metagenomes</taxon>
        <taxon>ecological metagenomes</taxon>
    </lineage>
</organism>
<accession>A0A6J7CQB7</accession>
<gene>
    <name evidence="2" type="ORF">UFOPK3417_00197</name>
</gene>
<reference evidence="2" key="1">
    <citation type="submission" date="2020-05" db="EMBL/GenBank/DDBJ databases">
        <authorList>
            <person name="Chiriac C."/>
            <person name="Salcher M."/>
            <person name="Ghai R."/>
            <person name="Kavagutti S V."/>
        </authorList>
    </citation>
    <scope>NUCLEOTIDE SEQUENCE</scope>
</reference>
<evidence type="ECO:0000313" key="2">
    <source>
        <dbReference type="EMBL" id="CAB4860567.1"/>
    </source>
</evidence>
<name>A0A6J7CQB7_9ZZZZ</name>
<evidence type="ECO:0000256" key="1">
    <source>
        <dbReference type="SAM" id="Phobius"/>
    </source>
</evidence>
<keyword evidence="1" id="KW-1133">Transmembrane helix</keyword>
<proteinExistence type="predicted"/>
<dbReference type="EMBL" id="CAFBLR010000009">
    <property type="protein sequence ID" value="CAB4860567.1"/>
    <property type="molecule type" value="Genomic_DNA"/>
</dbReference>
<keyword evidence="1" id="KW-0472">Membrane</keyword>
<sequence length="76" mass="8021">MERSLVVPFPVFSVSVAPVAQFVITVLVIASVPVPFTVTLVGYPYAGYRFAAGTSVSVPVPSFHLSRKVALPVVST</sequence>
<dbReference type="AlphaFoldDB" id="A0A6J7CQB7"/>
<feature type="transmembrane region" description="Helical" evidence="1">
    <location>
        <begin position="20"/>
        <end position="43"/>
    </location>
</feature>
<protein>
    <submittedName>
        <fullName evidence="2">Unannotated protein</fullName>
    </submittedName>
</protein>
<keyword evidence="1" id="KW-0812">Transmembrane</keyword>